<dbReference type="Proteomes" id="UP001224087">
    <property type="component" value="Segment"/>
</dbReference>
<evidence type="ECO:0000313" key="1">
    <source>
        <dbReference type="EMBL" id="QIN54433.1"/>
    </source>
</evidence>
<name>A0A6G8MXZ7_9VIRU</name>
<evidence type="ECO:0000313" key="2">
    <source>
        <dbReference type="Proteomes" id="UP001224087"/>
    </source>
</evidence>
<proteinExistence type="predicted"/>
<keyword evidence="2" id="KW-1185">Reference proteome</keyword>
<sequence>MSLLEPNLFDERMWKMLSSNWEYYSFLSSKGRRKFAEIAIRKSLLKAPTLRSQIWFAILNQKRNLIQDLCRESDNIKLVKSVCDDLSSEENIYFNRPMINFVYQQLGYVVSDREKIIANFSSTEKTCLSDVDYVRMHILNKDDSVYSDWVERGGIVTDDPKGHFVDAFLKEDNKEAWFFIYSITQEKEILEKIFDRVTTEEVYFPASEEILSNLYRANHLNLAKRFEKKFGIHLGLELVLSCLADYYFNTGDDRGLYESLLFFERECLLYRGFYRSKIFNIELEEITSLLKRNGLVHP</sequence>
<gene>
    <name evidence="1" type="primary">ck308</name>
</gene>
<reference evidence="1" key="1">
    <citation type="submission" date="2019-12" db="EMBL/GenBank/DDBJ databases">
        <title>The DNA Methylation Landscape of Giant Viruses.</title>
        <authorList>
            <person name="Jeudy S."/>
            <person name="Rigou S."/>
            <person name="Alempic J.-M."/>
            <person name="Claverie J.-M."/>
            <person name="Abergel C."/>
            <person name="Legendre M."/>
        </authorList>
    </citation>
    <scope>NUCLEOTIDE SEQUENCE</scope>
    <source>
        <strain evidence="1">P4</strain>
    </source>
</reference>
<organism evidence="1 2">
    <name type="scientific">Cedratvirus kamchatka</name>
    <dbReference type="NCBI Taxonomy" id="2716914"/>
    <lineage>
        <taxon>Viruses</taxon>
        <taxon>Pithoviruses</taxon>
        <taxon>Orthocedratvirinae</taxon>
        <taxon>Alphacedratvirus</taxon>
        <taxon>Alphacedratvirus rossiense</taxon>
    </lineage>
</organism>
<accession>A0A6G8MXZ7</accession>
<protein>
    <submittedName>
        <fullName evidence="1">Uncharacterized protein</fullName>
    </submittedName>
</protein>
<dbReference type="EMBL" id="MN873693">
    <property type="protein sequence ID" value="QIN54433.1"/>
    <property type="molecule type" value="Genomic_DNA"/>
</dbReference>